<dbReference type="AlphaFoldDB" id="A0A080M7W7"/>
<name>A0A080M7W7_9PROT</name>
<dbReference type="Proteomes" id="UP000021315">
    <property type="component" value="Unassembled WGS sequence"/>
</dbReference>
<evidence type="ECO:0000313" key="2">
    <source>
        <dbReference type="EMBL" id="KFB76560.1"/>
    </source>
</evidence>
<dbReference type="STRING" id="1453999.AW06_002313"/>
<gene>
    <name evidence="2" type="ORF">AW06_002313</name>
</gene>
<protein>
    <submittedName>
        <fullName evidence="2">Uncharacterized protein</fullName>
    </submittedName>
</protein>
<keyword evidence="3" id="KW-1185">Reference proteome</keyword>
<evidence type="ECO:0000313" key="3">
    <source>
        <dbReference type="Proteomes" id="UP000021315"/>
    </source>
</evidence>
<dbReference type="EMBL" id="JDST02000051">
    <property type="protein sequence ID" value="KFB76560.1"/>
    <property type="molecule type" value="Genomic_DNA"/>
</dbReference>
<feature type="region of interest" description="Disordered" evidence="1">
    <location>
        <begin position="1"/>
        <end position="29"/>
    </location>
</feature>
<proteinExistence type="predicted"/>
<evidence type="ECO:0000256" key="1">
    <source>
        <dbReference type="SAM" id="MobiDB-lite"/>
    </source>
</evidence>
<sequence length="193" mass="21707">MTVNRNWGIPHLKPPCNSSAVPPDEGRRGDHEILSMRYFKTSLPALAAEHLPRKKHMTTVQITLPDQLSQEAQRAGLLSSTQLERWLREQLKIQRIDEWFATMDRMASRSEPIVLKAPVGAGREHCTEFKNPTAGIRMLGGCHSSGVGWAEVRSPTAKMVTLDRWASYLSPTYGLRAFAARSARHGEVPFIRH</sequence>
<accession>A0A080M7W7</accession>
<reference evidence="2" key="1">
    <citation type="submission" date="2014-02" db="EMBL/GenBank/DDBJ databases">
        <title>Expanding our view of genomic diversity in Candidatus Accumulibacter clades.</title>
        <authorList>
            <person name="Skennerton C.T."/>
            <person name="Barr J.J."/>
            <person name="Slater F.R."/>
            <person name="Bond P.L."/>
            <person name="Tyson G.W."/>
        </authorList>
    </citation>
    <scope>NUCLEOTIDE SEQUENCE [LARGE SCALE GENOMIC DNA]</scope>
</reference>
<organism evidence="2 3">
    <name type="scientific">Candidatus Accumulibacter cognatus</name>
    <dbReference type="NCBI Taxonomy" id="2954383"/>
    <lineage>
        <taxon>Bacteria</taxon>
        <taxon>Pseudomonadati</taxon>
        <taxon>Pseudomonadota</taxon>
        <taxon>Betaproteobacteria</taxon>
        <taxon>Candidatus Accumulibacter</taxon>
    </lineage>
</organism>
<comment type="caution">
    <text evidence="2">The sequence shown here is derived from an EMBL/GenBank/DDBJ whole genome shotgun (WGS) entry which is preliminary data.</text>
</comment>